<dbReference type="Pfam" id="PF23023">
    <property type="entry name" value="Anti-Pycsar_Apyc1"/>
    <property type="match status" value="1"/>
</dbReference>
<dbReference type="SUPFAM" id="SSF56281">
    <property type="entry name" value="Metallo-hydrolase/oxidoreductase"/>
    <property type="match status" value="1"/>
</dbReference>
<keyword evidence="11" id="KW-1185">Reference proteome</keyword>
<dbReference type="InterPro" id="IPR001279">
    <property type="entry name" value="Metallo-B-lactamas"/>
</dbReference>
<dbReference type="GO" id="GO:0052170">
    <property type="term" value="P:symbiont-mediated suppression of host innate immune response"/>
    <property type="evidence" value="ECO:0007669"/>
    <property type="project" value="UniProtKB-KW"/>
</dbReference>
<keyword evidence="6" id="KW-0899">Viral immunoevasion</keyword>
<dbReference type="KEGG" id="vg:18563603"/>
<dbReference type="GeneID" id="18563603"/>
<evidence type="ECO:0000256" key="5">
    <source>
        <dbReference type="ARBA" id="ARBA00022833"/>
    </source>
</evidence>
<evidence type="ECO:0000256" key="3">
    <source>
        <dbReference type="ARBA" id="ARBA00022723"/>
    </source>
</evidence>
<comment type="similarity">
    <text evidence="8">Belongs to the anti-Pycsar protein Apyc1 family.</text>
</comment>
<dbReference type="Gene3D" id="3.60.15.10">
    <property type="entry name" value="Ribonuclease Z/Hydroxyacylglutathione hydrolase-like"/>
    <property type="match status" value="1"/>
</dbReference>
<dbReference type="PROSITE" id="PS00743">
    <property type="entry name" value="BETA_LACTAMASE_B_1"/>
    <property type="match status" value="1"/>
</dbReference>
<keyword evidence="4" id="KW-0378">Hydrolase</keyword>
<evidence type="ECO:0000313" key="11">
    <source>
        <dbReference type="Proteomes" id="UP000009273"/>
    </source>
</evidence>
<gene>
    <name evidence="10" type="primary">388</name>
    <name evidence="10" type="ORF">G_388</name>
</gene>
<evidence type="ECO:0000256" key="2">
    <source>
        <dbReference type="ARBA" id="ARBA00022632"/>
    </source>
</evidence>
<dbReference type="GO" id="GO:0008270">
    <property type="term" value="F:zinc ion binding"/>
    <property type="evidence" value="ECO:0007669"/>
    <property type="project" value="InterPro"/>
</dbReference>
<proteinExistence type="inferred from homology"/>
<evidence type="ECO:0000256" key="1">
    <source>
        <dbReference type="ARBA" id="ARBA00001947"/>
    </source>
</evidence>
<dbReference type="SMART" id="SM00849">
    <property type="entry name" value="Lactamase_B"/>
    <property type="match status" value="1"/>
</dbReference>
<dbReference type="RefSeq" id="YP_009015691.1">
    <property type="nucleotide sequence ID" value="NC_023719.1"/>
</dbReference>
<feature type="domain" description="Metallo-beta-lactamase" evidence="9">
    <location>
        <begin position="22"/>
        <end position="223"/>
    </location>
</feature>
<keyword evidence="5" id="KW-0862">Zinc</keyword>
<name>G3MAC9_9CAUD</name>
<dbReference type="PANTHER" id="PTHR42663">
    <property type="entry name" value="HYDROLASE C777.06C-RELATED-RELATED"/>
    <property type="match status" value="1"/>
</dbReference>
<accession>G3MAC9</accession>
<reference evidence="10 11" key="1">
    <citation type="submission" date="2011-09" db="EMBL/GenBank/DDBJ databases">
        <authorList>
            <person name="Pope W.H."/>
            <person name="Pedulla M.L."/>
            <person name="Ford M.E."/>
            <person name="Peebles C.L."/>
            <person name="Hatfull G.H."/>
            <person name="Hendrix R.W."/>
        </authorList>
    </citation>
    <scope>NUCLEOTIDE SEQUENCE [LARGE SCALE GENOMIC DNA]</scope>
    <source>
        <strain evidence="10">G</strain>
    </source>
</reference>
<dbReference type="GO" id="GO:0008800">
    <property type="term" value="F:beta-lactamase activity"/>
    <property type="evidence" value="ECO:0007669"/>
    <property type="project" value="InterPro"/>
</dbReference>
<dbReference type="Proteomes" id="UP000009273">
    <property type="component" value="Segment"/>
</dbReference>
<dbReference type="PANTHER" id="PTHR42663:SF6">
    <property type="entry name" value="HYDROLASE C777.06C-RELATED"/>
    <property type="match status" value="1"/>
</dbReference>
<evidence type="ECO:0000313" key="10">
    <source>
        <dbReference type="EMBL" id="AEO93647.1"/>
    </source>
</evidence>
<evidence type="ECO:0000256" key="8">
    <source>
        <dbReference type="ARBA" id="ARBA00034308"/>
    </source>
</evidence>
<comment type="cofactor">
    <cofactor evidence="1">
        <name>Zn(2+)</name>
        <dbReference type="ChEBI" id="CHEBI:29105"/>
    </cofactor>
</comment>
<evidence type="ECO:0000256" key="7">
    <source>
        <dbReference type="ARBA" id="ARBA00034293"/>
    </source>
</evidence>
<dbReference type="InterPro" id="IPR036866">
    <property type="entry name" value="RibonucZ/Hydroxyglut_hydro"/>
</dbReference>
<organism evidence="10 11">
    <name type="scientific">Bacillus phage G</name>
    <dbReference type="NCBI Taxonomy" id="2884420"/>
    <lineage>
        <taxon>Viruses</taxon>
        <taxon>Duplodnaviria</taxon>
        <taxon>Heunggongvirae</taxon>
        <taxon>Uroviricota</taxon>
        <taxon>Caudoviricetes</taxon>
        <taxon>Donellivirus</taxon>
        <taxon>Donellivirus gee</taxon>
    </lineage>
</organism>
<sequence>MTKPGFTIKVIGTGSAFTKTQCHTSVLIGVDNKKYLLDCGFKVPQTLHDMGIKMADIDGIIISHVHADHTGGLEEFGFMGLYVLNKKFDLFLANDVVKELWDKTLAGGMEQLSDGIGKLDTFFNVNAFDDLKEFNINGLKVLPIKTKHVGDEKPSYSFVIDDRVFYSADMVFNRQLVETLNNENIEVFFHDCQLFTQENGVHASLEELSTLPEEIRRKIQALHYGDNYSDFEDKFKEYKITRVKQGDVYTF</sequence>
<dbReference type="InterPro" id="IPR001018">
    <property type="entry name" value="Beta-lactamase_class-B_CS"/>
</dbReference>
<evidence type="ECO:0000256" key="6">
    <source>
        <dbReference type="ARBA" id="ARBA00023280"/>
    </source>
</evidence>
<evidence type="ECO:0000256" key="4">
    <source>
        <dbReference type="ARBA" id="ARBA00022801"/>
    </source>
</evidence>
<keyword evidence="2" id="KW-1090">Inhibition of host innate immune response by virus</keyword>
<dbReference type="GO" id="GO:0017001">
    <property type="term" value="P:antibiotic catabolic process"/>
    <property type="evidence" value="ECO:0007669"/>
    <property type="project" value="InterPro"/>
</dbReference>
<keyword evidence="3" id="KW-0479">Metal-binding</keyword>
<dbReference type="OrthoDB" id="21899at10239"/>
<dbReference type="EMBL" id="JN638751">
    <property type="protein sequence ID" value="AEO93647.1"/>
    <property type="molecule type" value="Genomic_DNA"/>
</dbReference>
<evidence type="ECO:0000259" key="9">
    <source>
        <dbReference type="SMART" id="SM00849"/>
    </source>
</evidence>
<protein>
    <submittedName>
        <fullName evidence="10">Gp388</fullName>
    </submittedName>
</protein>
<keyword evidence="2" id="KW-0945">Host-virus interaction</keyword>
<comment type="function">
    <text evidence="7">Counteracts the host Pycsar antiviral defense system. Phosphodiesterase that enables metal-dependent hydrolysis of host cyclic nucleotide Pycsar defense signals such as cCMP and cUMP.</text>
</comment>